<proteinExistence type="predicted"/>
<dbReference type="Proteomes" id="UP000660729">
    <property type="component" value="Unassembled WGS sequence"/>
</dbReference>
<dbReference type="InterPro" id="IPR053185">
    <property type="entry name" value="SET_domain_protein"/>
</dbReference>
<organism evidence="2 3">
    <name type="scientific">Pseudocercospora fuligena</name>
    <dbReference type="NCBI Taxonomy" id="685502"/>
    <lineage>
        <taxon>Eukaryota</taxon>
        <taxon>Fungi</taxon>
        <taxon>Dikarya</taxon>
        <taxon>Ascomycota</taxon>
        <taxon>Pezizomycotina</taxon>
        <taxon>Dothideomycetes</taxon>
        <taxon>Dothideomycetidae</taxon>
        <taxon>Mycosphaerellales</taxon>
        <taxon>Mycosphaerellaceae</taxon>
        <taxon>Pseudocercospora</taxon>
    </lineage>
</organism>
<comment type="caution">
    <text evidence="2">The sequence shown here is derived from an EMBL/GenBank/DDBJ whole genome shotgun (WGS) entry which is preliminary data.</text>
</comment>
<dbReference type="PANTHER" id="PTHR47332:SF2">
    <property type="entry name" value="SET-6"/>
    <property type="match status" value="1"/>
</dbReference>
<protein>
    <submittedName>
        <fullName evidence="2">SET domain-containing protein 5</fullName>
    </submittedName>
</protein>
<dbReference type="OrthoDB" id="265717at2759"/>
<dbReference type="EMBL" id="JABCIY010000001">
    <property type="protein sequence ID" value="KAF7198514.1"/>
    <property type="molecule type" value="Genomic_DNA"/>
</dbReference>
<evidence type="ECO:0000313" key="2">
    <source>
        <dbReference type="EMBL" id="KAF7198514.1"/>
    </source>
</evidence>
<gene>
    <name evidence="2" type="ORF">HII31_00253</name>
</gene>
<dbReference type="PROSITE" id="PS50280">
    <property type="entry name" value="SET"/>
    <property type="match status" value="1"/>
</dbReference>
<dbReference type="InterPro" id="IPR001214">
    <property type="entry name" value="SET_dom"/>
</dbReference>
<keyword evidence="3" id="KW-1185">Reference proteome</keyword>
<accession>A0A8H6RWH7</accession>
<dbReference type="AlphaFoldDB" id="A0A8H6RWH7"/>
<name>A0A8H6RWH7_9PEZI</name>
<evidence type="ECO:0000313" key="3">
    <source>
        <dbReference type="Proteomes" id="UP000660729"/>
    </source>
</evidence>
<dbReference type="PANTHER" id="PTHR47332">
    <property type="entry name" value="SET DOMAIN-CONTAINING PROTEIN 5"/>
    <property type="match status" value="1"/>
</dbReference>
<dbReference type="CDD" id="cd20071">
    <property type="entry name" value="SET_SMYD"/>
    <property type="match status" value="1"/>
</dbReference>
<feature type="domain" description="SET" evidence="1">
    <location>
        <begin position="13"/>
        <end position="171"/>
    </location>
</feature>
<evidence type="ECO:0000259" key="1">
    <source>
        <dbReference type="PROSITE" id="PS50280"/>
    </source>
</evidence>
<dbReference type="SUPFAM" id="SSF82199">
    <property type="entry name" value="SET domain"/>
    <property type="match status" value="1"/>
</dbReference>
<reference evidence="2" key="1">
    <citation type="submission" date="2020-04" db="EMBL/GenBank/DDBJ databases">
        <title>Draft genome resource of the tomato pathogen Pseudocercospora fuligena.</title>
        <authorList>
            <person name="Zaccaron A."/>
        </authorList>
    </citation>
    <scope>NUCLEOTIDE SEQUENCE</scope>
    <source>
        <strain evidence="2">PF001</strain>
    </source>
</reference>
<dbReference type="Pfam" id="PF00856">
    <property type="entry name" value="SET"/>
    <property type="match status" value="1"/>
</dbReference>
<sequence>MAQSGEGKTSVSWTLATADSFKAQGNGGYYKLKKTVGKGDGAFALQDISAGTRILVDNALFIIEKSTSDLDPFDIHQALRKLSKTDQERFHMLPMPDYAKDSPREVRSFAIFALDHHSIRGGTAQGCFVHASRFNHSCSPNCAMATNDEGQKHCYVFKNVRAGEELTFAYMDPVQYMTTDERQEYLRDCLSGPCLCALCSTSAPQREVSDLRRRLMRFLLFIRNGSDLPGEVRRKIPRDYHNNYISWDTMVDKCILWPMLLFAYLAEAEGIVSGVSLRYNYIYLIKVVIGWCINNKVRRLSVETARCLRLWAGKAREAKRLTTGQDSDSGTSAEEGFADICNIVDDIDAEGYLPWSV</sequence>
<dbReference type="Gene3D" id="2.170.270.10">
    <property type="entry name" value="SET domain"/>
    <property type="match status" value="1"/>
</dbReference>
<dbReference type="InterPro" id="IPR046341">
    <property type="entry name" value="SET_dom_sf"/>
</dbReference>